<dbReference type="GO" id="GO:0003676">
    <property type="term" value="F:nucleic acid binding"/>
    <property type="evidence" value="ECO:0007669"/>
    <property type="project" value="InterPro"/>
</dbReference>
<dbReference type="InterPro" id="IPR036875">
    <property type="entry name" value="Znf_CCHC_sf"/>
</dbReference>
<reference evidence="4 5" key="1">
    <citation type="submission" date="2015-09" db="EMBL/GenBank/DDBJ databases">
        <title>Trachymyrmex cornetzi WGS genome.</title>
        <authorList>
            <person name="Nygaard S."/>
            <person name="Hu H."/>
            <person name="Boomsma J."/>
            <person name="Zhang G."/>
        </authorList>
    </citation>
    <scope>NUCLEOTIDE SEQUENCE [LARGE SCALE GENOMIC DNA]</scope>
    <source>
        <strain evidence="4">Tcor2-1</strain>
        <tissue evidence="4">Whole body</tissue>
    </source>
</reference>
<sequence>NLENLDFSELKSRLELRFGEAQSLQNYYSQFTNRKQKFGESIASFGSDIERLSQLAYRECSDLIRDKIACAQFISTLSDGFVKRALQLEGSTSLRIAIERAKAIKLIQENSFQHKKENNFNFGKRKEKNFGNSDKGEVNQNNKEKERKFNKNEFTKFEKGRIFKRGNGSGKECWECDKEGHFRSECSGSSVNKDSRALRGKFD</sequence>
<feature type="compositionally biased region" description="Basic and acidic residues" evidence="2">
    <location>
        <begin position="193"/>
        <end position="203"/>
    </location>
</feature>
<dbReference type="PANTHER" id="PTHR45823:SF1">
    <property type="entry name" value="T-SNARE COILED-COIL HOMOLOGY DOMAIN-CONTAINING PROTEIN"/>
    <property type="match status" value="1"/>
</dbReference>
<organism evidence="4 5">
    <name type="scientific">Trachymyrmex cornetzi</name>
    <dbReference type="NCBI Taxonomy" id="471704"/>
    <lineage>
        <taxon>Eukaryota</taxon>
        <taxon>Metazoa</taxon>
        <taxon>Ecdysozoa</taxon>
        <taxon>Arthropoda</taxon>
        <taxon>Hexapoda</taxon>
        <taxon>Insecta</taxon>
        <taxon>Pterygota</taxon>
        <taxon>Neoptera</taxon>
        <taxon>Endopterygota</taxon>
        <taxon>Hymenoptera</taxon>
        <taxon>Apocrita</taxon>
        <taxon>Aculeata</taxon>
        <taxon>Formicoidea</taxon>
        <taxon>Formicidae</taxon>
        <taxon>Myrmicinae</taxon>
        <taxon>Trachymyrmex</taxon>
    </lineage>
</organism>
<evidence type="ECO:0000256" key="2">
    <source>
        <dbReference type="SAM" id="MobiDB-lite"/>
    </source>
</evidence>
<dbReference type="PROSITE" id="PS50158">
    <property type="entry name" value="ZF_CCHC"/>
    <property type="match status" value="1"/>
</dbReference>
<evidence type="ECO:0000256" key="1">
    <source>
        <dbReference type="PROSITE-ProRule" id="PRU00047"/>
    </source>
</evidence>
<evidence type="ECO:0000313" key="5">
    <source>
        <dbReference type="Proteomes" id="UP000078492"/>
    </source>
</evidence>
<gene>
    <name evidence="4" type="ORF">ALC57_01146</name>
</gene>
<feature type="non-terminal residue" evidence="4">
    <location>
        <position position="1"/>
    </location>
</feature>
<feature type="region of interest" description="Disordered" evidence="2">
    <location>
        <begin position="182"/>
        <end position="203"/>
    </location>
</feature>
<keyword evidence="1" id="KW-0479">Metal-binding</keyword>
<keyword evidence="1" id="KW-0863">Zinc-finger</keyword>
<protein>
    <recommendedName>
        <fullName evidence="3">CCHC-type domain-containing protein</fullName>
    </recommendedName>
</protein>
<feature type="region of interest" description="Disordered" evidence="2">
    <location>
        <begin position="123"/>
        <end position="147"/>
    </location>
</feature>
<proteinExistence type="predicted"/>
<feature type="compositionally biased region" description="Basic and acidic residues" evidence="2">
    <location>
        <begin position="134"/>
        <end position="147"/>
    </location>
</feature>
<dbReference type="STRING" id="471704.A0A151JQA5"/>
<accession>A0A151JQA5</accession>
<dbReference type="SUPFAM" id="SSF57756">
    <property type="entry name" value="Retrovirus zinc finger-like domains"/>
    <property type="match status" value="1"/>
</dbReference>
<evidence type="ECO:0000259" key="3">
    <source>
        <dbReference type="PROSITE" id="PS50158"/>
    </source>
</evidence>
<feature type="domain" description="CCHC-type" evidence="3">
    <location>
        <begin position="173"/>
        <end position="186"/>
    </location>
</feature>
<dbReference type="GO" id="GO:0008270">
    <property type="term" value="F:zinc ion binding"/>
    <property type="evidence" value="ECO:0007669"/>
    <property type="project" value="UniProtKB-KW"/>
</dbReference>
<dbReference type="AlphaFoldDB" id="A0A151JQA5"/>
<dbReference type="PANTHER" id="PTHR45823">
    <property type="entry name" value="T-SNARE COILED-COIL HOMOLOGY DOMAIN-CONTAINING PROTEIN"/>
    <property type="match status" value="1"/>
</dbReference>
<dbReference type="InterPro" id="IPR001878">
    <property type="entry name" value="Znf_CCHC"/>
</dbReference>
<dbReference type="Proteomes" id="UP000078492">
    <property type="component" value="Unassembled WGS sequence"/>
</dbReference>
<keyword evidence="1" id="KW-0862">Zinc</keyword>
<evidence type="ECO:0000313" key="4">
    <source>
        <dbReference type="EMBL" id="KYN29413.1"/>
    </source>
</evidence>
<keyword evidence="5" id="KW-1185">Reference proteome</keyword>
<name>A0A151JQA5_9HYME</name>
<dbReference type="EMBL" id="KQ978655">
    <property type="protein sequence ID" value="KYN29413.1"/>
    <property type="molecule type" value="Genomic_DNA"/>
</dbReference>